<sequence length="219" mass="23128">MPTLESHVNDNPYASNSPDQNPYGLPPQNPYAAPPGSEAANPYASNPPNSGGVPANVGQPAYNPYAPPSAAVDTAWANPTPALHQPLAERGTRLGAAIVDGMLYVVPAIFAGIGFGAELIPLGLLGFVGIFALAIYQWYLISTTGQSLAKKWMGIRIVMEDGSPVDFVHGVLLRSWVIGVANQIIPFFGLVDALMIFGEQRRCLHDHIASTKVIVAADG</sequence>
<dbReference type="eggNOG" id="COG1714">
    <property type="taxonomic scope" value="Bacteria"/>
</dbReference>
<dbReference type="Proteomes" id="UP000005801">
    <property type="component" value="Unassembled WGS sequence"/>
</dbReference>
<dbReference type="PANTHER" id="PTHR36115">
    <property type="entry name" value="PROLINE-RICH ANTIGEN HOMOLOG-RELATED"/>
    <property type="match status" value="1"/>
</dbReference>
<evidence type="ECO:0000256" key="1">
    <source>
        <dbReference type="ARBA" id="ARBA00004651"/>
    </source>
</evidence>
<dbReference type="PANTHER" id="PTHR36115:SF4">
    <property type="entry name" value="MEMBRANE PROTEIN"/>
    <property type="match status" value="1"/>
</dbReference>
<name>A6G1X9_9BACT</name>
<dbReference type="STRING" id="391625.PPSIR1_36002"/>
<evidence type="ECO:0000313" key="10">
    <source>
        <dbReference type="Proteomes" id="UP000005801"/>
    </source>
</evidence>
<feature type="transmembrane region" description="Helical" evidence="7">
    <location>
        <begin position="119"/>
        <end position="141"/>
    </location>
</feature>
<evidence type="ECO:0000256" key="2">
    <source>
        <dbReference type="ARBA" id="ARBA00022475"/>
    </source>
</evidence>
<reference evidence="9 10" key="1">
    <citation type="submission" date="2007-06" db="EMBL/GenBank/DDBJ databases">
        <authorList>
            <person name="Shimkets L."/>
            <person name="Ferriera S."/>
            <person name="Johnson J."/>
            <person name="Kravitz S."/>
            <person name="Beeson K."/>
            <person name="Sutton G."/>
            <person name="Rogers Y.-H."/>
            <person name="Friedman R."/>
            <person name="Frazier M."/>
            <person name="Venter J.C."/>
        </authorList>
    </citation>
    <scope>NUCLEOTIDE SEQUENCE [LARGE SCALE GENOMIC DNA]</scope>
    <source>
        <strain evidence="9 10">SIR-1</strain>
    </source>
</reference>
<evidence type="ECO:0000256" key="5">
    <source>
        <dbReference type="ARBA" id="ARBA00023136"/>
    </source>
</evidence>
<protein>
    <submittedName>
        <fullName evidence="9">RDD family protein</fullName>
    </submittedName>
</protein>
<evidence type="ECO:0000313" key="9">
    <source>
        <dbReference type="EMBL" id="EDM80169.1"/>
    </source>
</evidence>
<accession>A6G1X9</accession>
<dbReference type="InterPro" id="IPR010432">
    <property type="entry name" value="RDD"/>
</dbReference>
<dbReference type="EMBL" id="ABCS01000013">
    <property type="protein sequence ID" value="EDM80169.1"/>
    <property type="molecule type" value="Genomic_DNA"/>
</dbReference>
<evidence type="ECO:0000256" key="4">
    <source>
        <dbReference type="ARBA" id="ARBA00022989"/>
    </source>
</evidence>
<feature type="region of interest" description="Disordered" evidence="6">
    <location>
        <begin position="1"/>
        <end position="59"/>
    </location>
</feature>
<keyword evidence="4 7" id="KW-1133">Transmembrane helix</keyword>
<dbReference type="Pfam" id="PF06271">
    <property type="entry name" value="RDD"/>
    <property type="match status" value="1"/>
</dbReference>
<evidence type="ECO:0000256" key="3">
    <source>
        <dbReference type="ARBA" id="ARBA00022692"/>
    </source>
</evidence>
<dbReference type="GO" id="GO:0005886">
    <property type="term" value="C:plasma membrane"/>
    <property type="evidence" value="ECO:0007669"/>
    <property type="project" value="UniProtKB-SubCell"/>
</dbReference>
<dbReference type="OrthoDB" id="5349007at2"/>
<keyword evidence="2" id="KW-1003">Cell membrane</keyword>
<feature type="transmembrane region" description="Helical" evidence="7">
    <location>
        <begin position="94"/>
        <end position="113"/>
    </location>
</feature>
<keyword evidence="10" id="KW-1185">Reference proteome</keyword>
<dbReference type="InterPro" id="IPR051791">
    <property type="entry name" value="Pra-immunoreactive"/>
</dbReference>
<feature type="compositionally biased region" description="Pro residues" evidence="6">
    <location>
        <begin position="24"/>
        <end position="33"/>
    </location>
</feature>
<dbReference type="AlphaFoldDB" id="A6G1X9"/>
<evidence type="ECO:0000259" key="8">
    <source>
        <dbReference type="Pfam" id="PF06271"/>
    </source>
</evidence>
<comment type="subcellular location">
    <subcellularLocation>
        <location evidence="1">Cell membrane</location>
        <topology evidence="1">Multi-pass membrane protein</topology>
    </subcellularLocation>
</comment>
<feature type="domain" description="RDD" evidence="8">
    <location>
        <begin position="88"/>
        <end position="209"/>
    </location>
</feature>
<gene>
    <name evidence="9" type="ORF">PPSIR1_36002</name>
</gene>
<keyword evidence="3 7" id="KW-0812">Transmembrane</keyword>
<evidence type="ECO:0000256" key="6">
    <source>
        <dbReference type="SAM" id="MobiDB-lite"/>
    </source>
</evidence>
<comment type="caution">
    <text evidence="9">The sequence shown here is derived from an EMBL/GenBank/DDBJ whole genome shotgun (WGS) entry which is preliminary data.</text>
</comment>
<evidence type="ECO:0000256" key="7">
    <source>
        <dbReference type="SAM" id="Phobius"/>
    </source>
</evidence>
<dbReference type="RefSeq" id="WP_006970728.1">
    <property type="nucleotide sequence ID" value="NZ_ABCS01000013.1"/>
</dbReference>
<keyword evidence="5 7" id="KW-0472">Membrane</keyword>
<proteinExistence type="predicted"/>
<organism evidence="9 10">
    <name type="scientific">Plesiocystis pacifica SIR-1</name>
    <dbReference type="NCBI Taxonomy" id="391625"/>
    <lineage>
        <taxon>Bacteria</taxon>
        <taxon>Pseudomonadati</taxon>
        <taxon>Myxococcota</taxon>
        <taxon>Polyangia</taxon>
        <taxon>Nannocystales</taxon>
        <taxon>Nannocystaceae</taxon>
        <taxon>Plesiocystis</taxon>
    </lineage>
</organism>